<evidence type="ECO:0000256" key="3">
    <source>
        <dbReference type="ARBA" id="ARBA00022729"/>
    </source>
</evidence>
<protein>
    <recommendedName>
        <fullName evidence="8">Receptor ligand binding region domain-containing protein</fullName>
    </recommendedName>
</protein>
<evidence type="ECO:0000256" key="1">
    <source>
        <dbReference type="ARBA" id="ARBA00004370"/>
    </source>
</evidence>
<evidence type="ECO:0000256" key="4">
    <source>
        <dbReference type="ARBA" id="ARBA00022989"/>
    </source>
</evidence>
<dbReference type="Proteomes" id="UP001214576">
    <property type="component" value="Unassembled WGS sequence"/>
</dbReference>
<keyword evidence="4" id="KW-1133">Transmembrane helix</keyword>
<gene>
    <name evidence="9" type="ORF">MG293_006323</name>
</gene>
<evidence type="ECO:0000256" key="6">
    <source>
        <dbReference type="ARBA" id="ARBA00023157"/>
    </source>
</evidence>
<dbReference type="FunFam" id="3.40.50.2300:FF:000009">
    <property type="entry name" value="Glutamate receptor, metabotropic 4"/>
    <property type="match status" value="1"/>
</dbReference>
<dbReference type="EMBL" id="JAKZEL010000005">
    <property type="protein sequence ID" value="KAI4543529.1"/>
    <property type="molecule type" value="Genomic_DNA"/>
</dbReference>
<evidence type="ECO:0000256" key="5">
    <source>
        <dbReference type="ARBA" id="ARBA00023136"/>
    </source>
</evidence>
<keyword evidence="5" id="KW-0472">Membrane</keyword>
<comment type="subcellular location">
    <subcellularLocation>
        <location evidence="1">Membrane</location>
    </subcellularLocation>
</comment>
<evidence type="ECO:0000256" key="7">
    <source>
        <dbReference type="ARBA" id="ARBA00023180"/>
    </source>
</evidence>
<evidence type="ECO:0000313" key="9">
    <source>
        <dbReference type="EMBL" id="KAI4543529.1"/>
    </source>
</evidence>
<evidence type="ECO:0000313" key="10">
    <source>
        <dbReference type="Proteomes" id="UP001214576"/>
    </source>
</evidence>
<dbReference type="PRINTS" id="PR00593">
    <property type="entry name" value="MTABOTROPICR"/>
</dbReference>
<keyword evidence="2" id="KW-0812">Transmembrane</keyword>
<reference evidence="9" key="1">
    <citation type="submission" date="2022-03" db="EMBL/GenBank/DDBJ databases">
        <title>Genomic analyses of argali, domestic sheep and their hybrids provide insights into chromosomal evolution, heterosis and genetic basis of agronomic traits.</title>
        <authorList>
            <person name="Li M."/>
        </authorList>
    </citation>
    <scope>NUCLEOTIDE SEQUENCE</scope>
    <source>
        <strain evidence="9">CAU-MHL-2022a</strain>
        <tissue evidence="9">Skin</tissue>
    </source>
</reference>
<keyword evidence="6" id="KW-1015">Disulfide bond</keyword>
<dbReference type="Pfam" id="PF01094">
    <property type="entry name" value="ANF_receptor"/>
    <property type="match status" value="1"/>
</dbReference>
<keyword evidence="7" id="KW-0325">Glycoprotein</keyword>
<feature type="domain" description="Receptor ligand binding region" evidence="8">
    <location>
        <begin position="97"/>
        <end position="262"/>
    </location>
</feature>
<dbReference type="PANTHER" id="PTHR24060">
    <property type="entry name" value="METABOTROPIC GLUTAMATE RECEPTOR"/>
    <property type="match status" value="1"/>
</dbReference>
<name>A0AAD4UGU9_OVIAM</name>
<keyword evidence="10" id="KW-1185">Reference proteome</keyword>
<evidence type="ECO:0000259" key="8">
    <source>
        <dbReference type="Pfam" id="PF01094"/>
    </source>
</evidence>
<dbReference type="GO" id="GO:0016020">
    <property type="term" value="C:membrane"/>
    <property type="evidence" value="ECO:0007669"/>
    <property type="project" value="UniProtKB-SubCell"/>
</dbReference>
<dbReference type="InterPro" id="IPR000162">
    <property type="entry name" value="GPCR_3_mtglu_rcpt"/>
</dbReference>
<dbReference type="GO" id="GO:0007186">
    <property type="term" value="P:G protein-coupled receptor signaling pathway"/>
    <property type="evidence" value="ECO:0007669"/>
    <property type="project" value="InterPro"/>
</dbReference>
<dbReference type="InterPro" id="IPR001828">
    <property type="entry name" value="ANF_lig-bd_rcpt"/>
</dbReference>
<accession>A0AAD4UGU9</accession>
<sequence length="317" mass="36576">MNVKASSLEDIYNSVNFTMRRSIVERYVKVHFNYKSYVNFYRRGKVFIYPMYLEETISTPSDVRVEELFKRNISRGSRALVYMVNRRPWSLVLGLAPRGVCIAQSQKIPREPRPGEFEKIIKRLLETPNARAVIMFANEDDIRRILEAAKKLNQSGHFLWIGSDSWGSKIAPVYQQEEIAEGAVTILPKRASIDGLERIARDSSYEQEGKVQFVIDAVYSMAYALHNMHKDVCPGYIGICPRMSTIDGKELLGYIRAVNFNEVPMIPNVLEITSPFRSEFVNCVRNVYLVCKNPQTIKADTRHYPFLATYKNVHQFK</sequence>
<dbReference type="InterPro" id="IPR050726">
    <property type="entry name" value="mGluR"/>
</dbReference>
<keyword evidence="3" id="KW-0732">Signal</keyword>
<dbReference type="InterPro" id="IPR028082">
    <property type="entry name" value="Peripla_BP_I"/>
</dbReference>
<dbReference type="SUPFAM" id="SSF53822">
    <property type="entry name" value="Periplasmic binding protein-like I"/>
    <property type="match status" value="1"/>
</dbReference>
<comment type="caution">
    <text evidence="9">The sequence shown here is derived from an EMBL/GenBank/DDBJ whole genome shotgun (WGS) entry which is preliminary data.</text>
</comment>
<proteinExistence type="predicted"/>
<dbReference type="Gene3D" id="3.40.50.2300">
    <property type="match status" value="2"/>
</dbReference>
<evidence type="ECO:0000256" key="2">
    <source>
        <dbReference type="ARBA" id="ARBA00022692"/>
    </source>
</evidence>
<dbReference type="AlphaFoldDB" id="A0AAD4UGU9"/>
<organism evidence="9 10">
    <name type="scientific">Ovis ammon polii</name>
    <dbReference type="NCBI Taxonomy" id="230172"/>
    <lineage>
        <taxon>Eukaryota</taxon>
        <taxon>Metazoa</taxon>
        <taxon>Chordata</taxon>
        <taxon>Craniata</taxon>
        <taxon>Vertebrata</taxon>
        <taxon>Euteleostomi</taxon>
        <taxon>Mammalia</taxon>
        <taxon>Eutheria</taxon>
        <taxon>Laurasiatheria</taxon>
        <taxon>Artiodactyla</taxon>
        <taxon>Ruminantia</taxon>
        <taxon>Pecora</taxon>
        <taxon>Bovidae</taxon>
        <taxon>Caprinae</taxon>
        <taxon>Ovis</taxon>
    </lineage>
</organism>